<evidence type="ECO:0000256" key="1">
    <source>
        <dbReference type="SAM" id="Phobius"/>
    </source>
</evidence>
<name>A0ABM7X9F4_9BACT</name>
<protein>
    <submittedName>
        <fullName evidence="2">Uncharacterized protein</fullName>
    </submittedName>
</protein>
<keyword evidence="1" id="KW-1133">Transmembrane helix</keyword>
<keyword evidence="3" id="KW-1185">Reference proteome</keyword>
<evidence type="ECO:0000313" key="2">
    <source>
        <dbReference type="EMBL" id="BDG08481.1"/>
    </source>
</evidence>
<keyword evidence="1" id="KW-0812">Transmembrane</keyword>
<dbReference type="RefSeq" id="WP_248345657.1">
    <property type="nucleotide sequence ID" value="NZ_AP025592.1"/>
</dbReference>
<dbReference type="EMBL" id="AP025592">
    <property type="protein sequence ID" value="BDG08481.1"/>
    <property type="molecule type" value="Genomic_DNA"/>
</dbReference>
<gene>
    <name evidence="2" type="ORF">AMPC_15940</name>
</gene>
<keyword evidence="1" id="KW-0472">Membrane</keyword>
<reference evidence="3" key="1">
    <citation type="journal article" date="2022" name="Int. J. Syst. Evol. Microbiol.">
        <title>Anaeromyxobacter oryzae sp. nov., Anaeromyxobacter diazotrophicus sp. nov. and Anaeromyxobacter paludicola sp. nov., isolated from paddy soils.</title>
        <authorList>
            <person name="Itoh H."/>
            <person name="Xu Z."/>
            <person name="Mise K."/>
            <person name="Masuda Y."/>
            <person name="Ushijima N."/>
            <person name="Hayakawa C."/>
            <person name="Shiratori Y."/>
            <person name="Senoo K."/>
        </authorList>
    </citation>
    <scope>NUCLEOTIDE SEQUENCE [LARGE SCALE GENOMIC DNA]</scope>
    <source>
        <strain evidence="3">Red630</strain>
    </source>
</reference>
<feature type="transmembrane region" description="Helical" evidence="1">
    <location>
        <begin position="6"/>
        <end position="24"/>
    </location>
</feature>
<accession>A0ABM7X9F4</accession>
<sequence length="92" mass="10075">MTILDCALLLALAGLGFILWDLWLELEDARRDREELAEAQRALLTRLASSPAAPPAPLPRRPLRAAVRPTAERLRAAIPAGTQLTLLSRVRG</sequence>
<organism evidence="2 3">
    <name type="scientific">Anaeromyxobacter paludicola</name>
    <dbReference type="NCBI Taxonomy" id="2918171"/>
    <lineage>
        <taxon>Bacteria</taxon>
        <taxon>Pseudomonadati</taxon>
        <taxon>Myxococcota</taxon>
        <taxon>Myxococcia</taxon>
        <taxon>Myxococcales</taxon>
        <taxon>Cystobacterineae</taxon>
        <taxon>Anaeromyxobacteraceae</taxon>
        <taxon>Anaeromyxobacter</taxon>
    </lineage>
</organism>
<evidence type="ECO:0000313" key="3">
    <source>
        <dbReference type="Proteomes" id="UP001162734"/>
    </source>
</evidence>
<proteinExistence type="predicted"/>
<dbReference type="Proteomes" id="UP001162734">
    <property type="component" value="Chromosome"/>
</dbReference>